<comment type="catalytic activity">
    <reaction evidence="7">
        <text>ATP + H2O = ADP + phosphate + H(+)</text>
        <dbReference type="Rhea" id="RHEA:13065"/>
        <dbReference type="ChEBI" id="CHEBI:15377"/>
        <dbReference type="ChEBI" id="CHEBI:15378"/>
        <dbReference type="ChEBI" id="CHEBI:30616"/>
        <dbReference type="ChEBI" id="CHEBI:43474"/>
        <dbReference type="ChEBI" id="CHEBI:456216"/>
        <dbReference type="EC" id="5.6.2.3"/>
    </reaction>
</comment>
<proteinExistence type="inferred from homology"/>
<dbReference type="GO" id="GO:0043139">
    <property type="term" value="F:5'-3' DNA helicase activity"/>
    <property type="evidence" value="ECO:0007669"/>
    <property type="project" value="UniProtKB-EC"/>
</dbReference>
<feature type="domain" description="Helicase ATP-binding" evidence="8">
    <location>
        <begin position="11"/>
        <end position="295"/>
    </location>
</feature>
<evidence type="ECO:0000256" key="7">
    <source>
        <dbReference type="ARBA" id="ARBA00048954"/>
    </source>
</evidence>
<organism evidence="9">
    <name type="scientific">Schaalia odontolytica</name>
    <dbReference type="NCBI Taxonomy" id="1660"/>
    <lineage>
        <taxon>Bacteria</taxon>
        <taxon>Bacillati</taxon>
        <taxon>Actinomycetota</taxon>
        <taxon>Actinomycetes</taxon>
        <taxon>Actinomycetales</taxon>
        <taxon>Actinomycetaceae</taxon>
        <taxon>Schaalia</taxon>
    </lineage>
</organism>
<dbReference type="InterPro" id="IPR011545">
    <property type="entry name" value="DEAD/DEAH_box_helicase_dom"/>
</dbReference>
<evidence type="ECO:0000256" key="5">
    <source>
        <dbReference type="ARBA" id="ARBA00038058"/>
    </source>
</evidence>
<dbReference type="SMART" id="SM00491">
    <property type="entry name" value="HELICc2"/>
    <property type="match status" value="1"/>
</dbReference>
<dbReference type="AlphaFoldDB" id="A0A6N2U4I6"/>
<evidence type="ECO:0000256" key="1">
    <source>
        <dbReference type="ARBA" id="ARBA00001966"/>
    </source>
</evidence>
<dbReference type="Pfam" id="PF00270">
    <property type="entry name" value="DEAD"/>
    <property type="match status" value="1"/>
</dbReference>
<sequence>MSLTTAKQALSAAVHEMGGQVRSGQETMLEEICSALEAPEHLLVQAGTGTGKSLGYLIPLMDFAVSRDERVLVSTATLNLQHQILTKDAPVAARAIEDVHGRRPRVALLKGWNNYLCTFRLGGGYPLEGTLFDVPNQRDDDDEAAPASELGAEIVRLRRWASQTETGDRDELDPGVSDRAWSQVSVSRLECLGKQCPMIEDCFSQAARETAQEADVVVTNHSLLGISALSDSDLFGPIGALAVDEAHELAERVREQASVALSLKSLTRISRRLRALASVDTDALDHVAAQLDAALQSFQVGLMTDRTSLKPVMSALDTAKRDLDTQISALQLEAATKVLVRAFSDELDEVLQAWGRDAEKSVTWVERDKDRGLSSLMIAPLHVAPSLADNAFGQRPAILTSATLSLGGSFDSLAYSTGLNLAPLPWRGVDVGSPFDASRQGILYIAAGLPAPSNGQPSPAAMEQMVSLVKASGGGALVLYASWAAARQGAQKLRDEGVSEVLLQGEDSLPALIKRFRSKRDSVLVGTMSLWQGVDVVGDSCRLVVIDKIPFPHPKNPIVKALTEDADRQGGRGFFQVSVTRAALMMAQGAGRLLRSHKDRGVVAVLDSRLHSRSYGRFIIQSMPEFWRTRDLDVVTGALERLNAELHED</sequence>
<evidence type="ECO:0000313" key="9">
    <source>
        <dbReference type="EMBL" id="VYT12890.1"/>
    </source>
</evidence>
<evidence type="ECO:0000259" key="8">
    <source>
        <dbReference type="PROSITE" id="PS51193"/>
    </source>
</evidence>
<keyword evidence="3" id="KW-0378">Hydrolase</keyword>
<name>A0A6N2U4I6_9ACTO</name>
<evidence type="ECO:0000256" key="4">
    <source>
        <dbReference type="ARBA" id="ARBA00022840"/>
    </source>
</evidence>
<accession>A0A6N2U4I6</accession>
<dbReference type="GO" id="GO:0003676">
    <property type="term" value="F:nucleic acid binding"/>
    <property type="evidence" value="ECO:0007669"/>
    <property type="project" value="InterPro"/>
</dbReference>
<dbReference type="InterPro" id="IPR045028">
    <property type="entry name" value="DinG/Rad3-like"/>
</dbReference>
<protein>
    <recommendedName>
        <fullName evidence="6">DNA 5'-3' helicase</fullName>
        <ecNumber evidence="6">5.6.2.3</ecNumber>
    </recommendedName>
</protein>
<dbReference type="InterPro" id="IPR014001">
    <property type="entry name" value="Helicase_ATP-bd"/>
</dbReference>
<dbReference type="InterPro" id="IPR027417">
    <property type="entry name" value="P-loop_NTPase"/>
</dbReference>
<comment type="similarity">
    <text evidence="5">Belongs to the helicase family. DinG subfamily.</text>
</comment>
<reference evidence="9" key="1">
    <citation type="submission" date="2019-11" db="EMBL/GenBank/DDBJ databases">
        <authorList>
            <person name="Feng L."/>
        </authorList>
    </citation>
    <scope>NUCLEOTIDE SEQUENCE</scope>
    <source>
        <strain evidence="9">AodontolyticusLFYP35</strain>
    </source>
</reference>
<comment type="cofactor">
    <cofactor evidence="1">
        <name>[4Fe-4S] cluster</name>
        <dbReference type="ChEBI" id="CHEBI:49883"/>
    </cofactor>
</comment>
<dbReference type="GO" id="GO:0006139">
    <property type="term" value="P:nucleobase-containing compound metabolic process"/>
    <property type="evidence" value="ECO:0007669"/>
    <property type="project" value="InterPro"/>
</dbReference>
<dbReference type="PROSITE" id="PS51193">
    <property type="entry name" value="HELICASE_ATP_BIND_2"/>
    <property type="match status" value="1"/>
</dbReference>
<dbReference type="GO" id="GO:0016818">
    <property type="term" value="F:hydrolase activity, acting on acid anhydrides, in phosphorus-containing anhydrides"/>
    <property type="evidence" value="ECO:0007669"/>
    <property type="project" value="InterPro"/>
</dbReference>
<dbReference type="SUPFAM" id="SSF52540">
    <property type="entry name" value="P-loop containing nucleoside triphosphate hydrolases"/>
    <property type="match status" value="1"/>
</dbReference>
<dbReference type="PANTHER" id="PTHR11472">
    <property type="entry name" value="DNA REPAIR DEAD HELICASE RAD3/XP-D SUBFAMILY MEMBER"/>
    <property type="match status" value="1"/>
</dbReference>
<dbReference type="EMBL" id="CACRSM010000003">
    <property type="protein sequence ID" value="VYT12890.1"/>
    <property type="molecule type" value="Genomic_DNA"/>
</dbReference>
<dbReference type="SMART" id="SM00487">
    <property type="entry name" value="DEXDc"/>
    <property type="match status" value="1"/>
</dbReference>
<gene>
    <name evidence="9" type="ORF">AOLFYP35_01649</name>
</gene>
<evidence type="ECO:0000256" key="3">
    <source>
        <dbReference type="ARBA" id="ARBA00022801"/>
    </source>
</evidence>
<dbReference type="InterPro" id="IPR014013">
    <property type="entry name" value="Helic_SF1/SF2_ATP-bd_DinG/Rad3"/>
</dbReference>
<dbReference type="EC" id="5.6.2.3" evidence="6"/>
<evidence type="ECO:0000256" key="6">
    <source>
        <dbReference type="ARBA" id="ARBA00044969"/>
    </source>
</evidence>
<dbReference type="PANTHER" id="PTHR11472:SF34">
    <property type="entry name" value="REGULATOR OF TELOMERE ELONGATION HELICASE 1"/>
    <property type="match status" value="1"/>
</dbReference>
<dbReference type="Gene3D" id="3.40.50.300">
    <property type="entry name" value="P-loop containing nucleotide triphosphate hydrolases"/>
    <property type="match status" value="2"/>
</dbReference>
<dbReference type="Pfam" id="PF13307">
    <property type="entry name" value="Helicase_C_2"/>
    <property type="match status" value="1"/>
</dbReference>
<dbReference type="GO" id="GO:0005524">
    <property type="term" value="F:ATP binding"/>
    <property type="evidence" value="ECO:0007669"/>
    <property type="project" value="UniProtKB-KW"/>
</dbReference>
<keyword evidence="2" id="KW-0547">Nucleotide-binding</keyword>
<evidence type="ECO:0000256" key="2">
    <source>
        <dbReference type="ARBA" id="ARBA00022741"/>
    </source>
</evidence>
<keyword evidence="4" id="KW-0067">ATP-binding</keyword>
<dbReference type="InterPro" id="IPR006555">
    <property type="entry name" value="ATP-dep_Helicase_C"/>
</dbReference>